<dbReference type="PANTHER" id="PTHR34580">
    <property type="match status" value="1"/>
</dbReference>
<organism evidence="3 4">
    <name type="scientific">Ligilactobacillus apodemi DSM 16634 = JCM 16172</name>
    <dbReference type="NCBI Taxonomy" id="1423724"/>
    <lineage>
        <taxon>Bacteria</taxon>
        <taxon>Bacillati</taxon>
        <taxon>Bacillota</taxon>
        <taxon>Bacilli</taxon>
        <taxon>Lactobacillales</taxon>
        <taxon>Lactobacillaceae</taxon>
        <taxon>Ligilactobacillus</taxon>
    </lineage>
</organism>
<protein>
    <submittedName>
        <fullName evidence="3">Uncharacterized protein</fullName>
    </submittedName>
</protein>
<dbReference type="OrthoDB" id="86031at2"/>
<dbReference type="InterPro" id="IPR051534">
    <property type="entry name" value="CBASS_pafABC_assoc_protein"/>
</dbReference>
<dbReference type="AlphaFoldDB" id="A0A0R1U0V1"/>
<feature type="domain" description="WCX" evidence="2">
    <location>
        <begin position="256"/>
        <end position="311"/>
    </location>
</feature>
<sequence length="315" mass="36535">MSSSALRLLDLYQTLLAGATVSKATFAQKYEVNLRTIQRDLADIRDFITTNQLDLVLKYQADTKEYHFEGSNMSFGKADILALIKILLASRAFNSTETTKMCRLLLALLPTDEEKNELTRIIKNELSNYVPLQHKKALLSPLWDFSRYIERKQTLDILYTNQQGEQFDRTIIPQAIIFSDYYFYIVSYDVKKEQARFYRLDRILSWEPATTKISLTHKDRFEDGLLRKHIQYMTPGNLIKIKFEFTGILEAALDRFPNSKVLTQKENFAVLEVETMDNGAMMWLLSQGARVKVLAPQAFKAKMHQEIAKMLANYQ</sequence>
<keyword evidence="4" id="KW-1185">Reference proteome</keyword>
<evidence type="ECO:0000313" key="3">
    <source>
        <dbReference type="EMBL" id="KRL87104.1"/>
    </source>
</evidence>
<dbReference type="PANTHER" id="PTHR34580:SF1">
    <property type="entry name" value="PROTEIN PAFC"/>
    <property type="match status" value="1"/>
</dbReference>
<name>A0A0R1U0V1_9LACO</name>
<reference evidence="3 4" key="1">
    <citation type="journal article" date="2015" name="Genome Announc.">
        <title>Expanding the biotechnology potential of lactobacilli through comparative genomics of 213 strains and associated genera.</title>
        <authorList>
            <person name="Sun Z."/>
            <person name="Harris H.M."/>
            <person name="McCann A."/>
            <person name="Guo C."/>
            <person name="Argimon S."/>
            <person name="Zhang W."/>
            <person name="Yang X."/>
            <person name="Jeffery I.B."/>
            <person name="Cooney J.C."/>
            <person name="Kagawa T.F."/>
            <person name="Liu W."/>
            <person name="Song Y."/>
            <person name="Salvetti E."/>
            <person name="Wrobel A."/>
            <person name="Rasinkangas P."/>
            <person name="Parkhill J."/>
            <person name="Rea M.C."/>
            <person name="O'Sullivan O."/>
            <person name="Ritari J."/>
            <person name="Douillard F.P."/>
            <person name="Paul Ross R."/>
            <person name="Yang R."/>
            <person name="Briner A.E."/>
            <person name="Felis G.E."/>
            <person name="de Vos W.M."/>
            <person name="Barrangou R."/>
            <person name="Klaenhammer T.R."/>
            <person name="Caufield P.W."/>
            <person name="Cui Y."/>
            <person name="Zhang H."/>
            <person name="O'Toole P.W."/>
        </authorList>
    </citation>
    <scope>NUCLEOTIDE SEQUENCE [LARGE SCALE GENOMIC DNA]</scope>
    <source>
        <strain evidence="3 4">DSM 16634</strain>
    </source>
</reference>
<dbReference type="PATRIC" id="fig|1423724.4.peg.416"/>
<dbReference type="InterPro" id="IPR057727">
    <property type="entry name" value="WCX_dom"/>
</dbReference>
<dbReference type="Pfam" id="PF25583">
    <property type="entry name" value="WCX"/>
    <property type="match status" value="1"/>
</dbReference>
<comment type="caution">
    <text evidence="3">The sequence shown here is derived from an EMBL/GenBank/DDBJ whole genome shotgun (WGS) entry which is preliminary data.</text>
</comment>
<dbReference type="eggNOG" id="COG2378">
    <property type="taxonomic scope" value="Bacteria"/>
</dbReference>
<evidence type="ECO:0000259" key="1">
    <source>
        <dbReference type="Pfam" id="PF13280"/>
    </source>
</evidence>
<dbReference type="EMBL" id="AZFT01000009">
    <property type="protein sequence ID" value="KRL87104.1"/>
    <property type="molecule type" value="Genomic_DNA"/>
</dbReference>
<proteinExistence type="predicted"/>
<evidence type="ECO:0000313" key="4">
    <source>
        <dbReference type="Proteomes" id="UP000051324"/>
    </source>
</evidence>
<dbReference type="PROSITE" id="PS52050">
    <property type="entry name" value="WYL"/>
    <property type="match status" value="1"/>
</dbReference>
<feature type="domain" description="WYL" evidence="1">
    <location>
        <begin position="147"/>
        <end position="207"/>
    </location>
</feature>
<dbReference type="InterPro" id="IPR026881">
    <property type="entry name" value="WYL_dom"/>
</dbReference>
<dbReference type="Pfam" id="PF13280">
    <property type="entry name" value="WYL"/>
    <property type="match status" value="1"/>
</dbReference>
<dbReference type="Proteomes" id="UP000051324">
    <property type="component" value="Unassembled WGS sequence"/>
</dbReference>
<dbReference type="STRING" id="1423724.FC32_GL000397"/>
<evidence type="ECO:0000259" key="2">
    <source>
        <dbReference type="Pfam" id="PF25583"/>
    </source>
</evidence>
<dbReference type="RefSeq" id="WP_025087939.1">
    <property type="nucleotide sequence ID" value="NZ_AZFT01000009.1"/>
</dbReference>
<gene>
    <name evidence="3" type="ORF">FC32_GL000397</name>
</gene>
<accession>A0A0R1U0V1</accession>